<organism evidence="1 2">
    <name type="scientific">Vibrio tetraodonis subsp. pristinus</name>
    <dbReference type="NCBI Taxonomy" id="2695891"/>
    <lineage>
        <taxon>Bacteria</taxon>
        <taxon>Pseudomonadati</taxon>
        <taxon>Pseudomonadota</taxon>
        <taxon>Gammaproteobacteria</taxon>
        <taxon>Vibrionales</taxon>
        <taxon>Vibrionaceae</taxon>
        <taxon>Vibrio</taxon>
    </lineage>
</organism>
<gene>
    <name evidence="1" type="ORF">GTG28_00675</name>
</gene>
<reference evidence="1 2" key="1">
    <citation type="submission" date="2020-01" db="EMBL/GenBank/DDBJ databases">
        <title>Draft Genome Sequence of Vibrio sp. strain OCN044, Isolated from a Healthy Coral at Palmyra Atoll.</title>
        <authorList>
            <person name="Videau P."/>
            <person name="Loughran R."/>
            <person name="Esquivel A."/>
            <person name="Deadmond M."/>
            <person name="Paddock B.E."/>
            <person name="Saw J.H."/>
            <person name="Ushijima B."/>
        </authorList>
    </citation>
    <scope>NUCLEOTIDE SEQUENCE [LARGE SCALE GENOMIC DNA]</scope>
    <source>
        <strain evidence="1 2">OCN044</strain>
    </source>
</reference>
<dbReference type="Proteomes" id="UP000478571">
    <property type="component" value="Unassembled WGS sequence"/>
</dbReference>
<accession>A0A6L8LNZ6</accession>
<comment type="caution">
    <text evidence="1">The sequence shown here is derived from an EMBL/GenBank/DDBJ whole genome shotgun (WGS) entry which is preliminary data.</text>
</comment>
<dbReference type="AlphaFoldDB" id="A0A6L8LNZ6"/>
<dbReference type="EMBL" id="WWEU01000001">
    <property type="protein sequence ID" value="MYM57747.1"/>
    <property type="molecule type" value="Genomic_DNA"/>
</dbReference>
<proteinExistence type="predicted"/>
<evidence type="ECO:0000313" key="1">
    <source>
        <dbReference type="EMBL" id="MYM57747.1"/>
    </source>
</evidence>
<evidence type="ECO:0000313" key="2">
    <source>
        <dbReference type="Proteomes" id="UP000478571"/>
    </source>
</evidence>
<name>A0A6L8LNZ6_9VIBR</name>
<keyword evidence="2" id="KW-1185">Reference proteome</keyword>
<protein>
    <submittedName>
        <fullName evidence="1">Uncharacterized protein</fullName>
    </submittedName>
</protein>
<sequence length="183" mass="21350">MEYQVIRSNRFKLSQFMILIALSFSAYGTELKAKKINLSGLQDVALYCYEGREGKDEGACIKEIIFFEDYNTVFFNFHFKESYFSKLNFDYKDILRNGLYIFLLTLNEKASKFTGSTLELDRSYLGIYKQSNIVVGGDVDFKEAVYSGCYYYSESSNLIFYDNSDEVKDARILCENWLVNKRV</sequence>